<dbReference type="Gene3D" id="1.10.10.140">
    <property type="entry name" value="Cytochrome c oxidase, subunit VIb"/>
    <property type="match status" value="1"/>
</dbReference>
<evidence type="ECO:0000256" key="3">
    <source>
        <dbReference type="ARBA" id="ARBA00023157"/>
    </source>
</evidence>
<reference evidence="4 5" key="1">
    <citation type="submission" date="2021-04" db="EMBL/GenBank/DDBJ databases">
        <authorList>
            <person name="Bliznina A."/>
        </authorList>
    </citation>
    <scope>NUCLEOTIDE SEQUENCE [LARGE SCALE GENOMIC DNA]</scope>
</reference>
<keyword evidence="2" id="KW-0496">Mitochondrion</keyword>
<evidence type="ECO:0000256" key="2">
    <source>
        <dbReference type="ARBA" id="ARBA00023128"/>
    </source>
</evidence>
<dbReference type="InterPro" id="IPR036549">
    <property type="entry name" value="CX6/COA6-like_sf"/>
</dbReference>
<keyword evidence="3" id="KW-1015">Disulfide bond</keyword>
<organism evidence="4 5">
    <name type="scientific">Oikopleura dioica</name>
    <name type="common">Tunicate</name>
    <dbReference type="NCBI Taxonomy" id="34765"/>
    <lineage>
        <taxon>Eukaryota</taxon>
        <taxon>Metazoa</taxon>
        <taxon>Chordata</taxon>
        <taxon>Tunicata</taxon>
        <taxon>Appendicularia</taxon>
        <taxon>Copelata</taxon>
        <taxon>Oikopleuridae</taxon>
        <taxon>Oikopleura</taxon>
    </lineage>
</organism>
<protein>
    <submittedName>
        <fullName evidence="4">Oidioi.mRNA.OKI2018_I69.PAR.g10321.t1.cds</fullName>
    </submittedName>
</protein>
<sequence length="255" mass="29582">MDAIPISCTLSQIEVQSATIKVEKSQHVFSATAAPELIQTSLDPRLETNVNALTIGEELTLSAETDSLTLFKYSFFYDPLLSFFSFALKRCVAQNDDGSQEIEILNDFCPANMSEGANYYNKSEYGSDFPALRRHVNIMGRYAVSQDPRFLNTNRWRSCWVHYADFYRCTHVREQLGKDTEVCGYFRNNFLQICPEGMIKKFDEQRAAKIFPSPVYSRDIEDSYEWEPKHEAWKVQAEAAKERETKYREFFQSQK</sequence>
<evidence type="ECO:0000256" key="1">
    <source>
        <dbReference type="ARBA" id="ARBA00004173"/>
    </source>
</evidence>
<dbReference type="PANTHER" id="PTHR11387">
    <property type="entry name" value="CYTOCHROME C OXIDASE SUBUNIT 6B"/>
    <property type="match status" value="1"/>
</dbReference>
<comment type="subcellular location">
    <subcellularLocation>
        <location evidence="1">Mitochondrion</location>
    </subcellularLocation>
</comment>
<dbReference type="EMBL" id="OU015568">
    <property type="protein sequence ID" value="CAG5083243.1"/>
    <property type="molecule type" value="Genomic_DNA"/>
</dbReference>
<accession>A0ABN7RQA2</accession>
<evidence type="ECO:0000313" key="4">
    <source>
        <dbReference type="EMBL" id="CAG5083243.1"/>
    </source>
</evidence>
<dbReference type="SUPFAM" id="SSF47694">
    <property type="entry name" value="Cytochrome c oxidase subunit h"/>
    <property type="match status" value="1"/>
</dbReference>
<dbReference type="Proteomes" id="UP001158576">
    <property type="component" value="Chromosome PAR"/>
</dbReference>
<dbReference type="InterPro" id="IPR003213">
    <property type="entry name" value="Cyt_c_oxidase_su6B"/>
</dbReference>
<gene>
    <name evidence="4" type="ORF">OKIOD_LOCUS1879</name>
</gene>
<proteinExistence type="predicted"/>
<keyword evidence="5" id="KW-1185">Reference proteome</keyword>
<dbReference type="InterPro" id="IPR048280">
    <property type="entry name" value="COX6B-like"/>
</dbReference>
<name>A0ABN7RQA2_OIKDI</name>
<evidence type="ECO:0000313" key="5">
    <source>
        <dbReference type="Proteomes" id="UP001158576"/>
    </source>
</evidence>
<dbReference type="Pfam" id="PF02297">
    <property type="entry name" value="COX6B"/>
    <property type="match status" value="1"/>
</dbReference>